<gene>
    <name evidence="1" type="ORF">Q664_04255</name>
</gene>
<name>A0A084T0B3_9BACT</name>
<dbReference type="EMBL" id="JPMI01000025">
    <property type="protein sequence ID" value="KFA94148.1"/>
    <property type="molecule type" value="Genomic_DNA"/>
</dbReference>
<evidence type="ECO:0000313" key="1">
    <source>
        <dbReference type="EMBL" id="KFA94148.1"/>
    </source>
</evidence>
<sequence>MEPDVEKPKVAVPPLGTVLVLNHAEHVMGIQTGLSSTEPLQLLSTPSQHTSAAPGCTLLFPSSQSLDVAE</sequence>
<protein>
    <submittedName>
        <fullName evidence="1">Uncharacterized protein</fullName>
    </submittedName>
</protein>
<reference evidence="1 2" key="1">
    <citation type="submission" date="2014-07" db="EMBL/GenBank/DDBJ databases">
        <title>Draft Genome Sequence of Gephyronic Acid Producer, Cystobacter violaceus Strain Cb vi76.</title>
        <authorList>
            <person name="Stevens D.C."/>
            <person name="Young J."/>
            <person name="Carmichael R."/>
            <person name="Tan J."/>
            <person name="Taylor R.E."/>
        </authorList>
    </citation>
    <scope>NUCLEOTIDE SEQUENCE [LARGE SCALE GENOMIC DNA]</scope>
    <source>
        <strain evidence="1 2">Cb vi76</strain>
    </source>
</reference>
<dbReference type="AlphaFoldDB" id="A0A084T0B3"/>
<proteinExistence type="predicted"/>
<evidence type="ECO:0000313" key="2">
    <source>
        <dbReference type="Proteomes" id="UP000028547"/>
    </source>
</evidence>
<accession>A0A084T0B3</accession>
<organism evidence="1 2">
    <name type="scientific">Archangium violaceum Cb vi76</name>
    <dbReference type="NCBI Taxonomy" id="1406225"/>
    <lineage>
        <taxon>Bacteria</taxon>
        <taxon>Pseudomonadati</taxon>
        <taxon>Myxococcota</taxon>
        <taxon>Myxococcia</taxon>
        <taxon>Myxococcales</taxon>
        <taxon>Cystobacterineae</taxon>
        <taxon>Archangiaceae</taxon>
        <taxon>Archangium</taxon>
    </lineage>
</organism>
<comment type="caution">
    <text evidence="1">The sequence shown here is derived from an EMBL/GenBank/DDBJ whole genome shotgun (WGS) entry which is preliminary data.</text>
</comment>
<dbReference type="Proteomes" id="UP000028547">
    <property type="component" value="Unassembled WGS sequence"/>
</dbReference>